<comment type="subcellular location">
    <subcellularLocation>
        <location evidence="1 10">Cell membrane</location>
        <topology evidence="1 10">Multi-pass membrane protein</topology>
    </subcellularLocation>
</comment>
<evidence type="ECO:0000256" key="3">
    <source>
        <dbReference type="ARBA" id="ARBA00022475"/>
    </source>
</evidence>
<dbReference type="GO" id="GO:0015450">
    <property type="term" value="F:protein-transporting ATPase activity"/>
    <property type="evidence" value="ECO:0007669"/>
    <property type="project" value="InterPro"/>
</dbReference>
<keyword evidence="4" id="KW-0997">Cell inner membrane</keyword>
<dbReference type="FunFam" id="1.20.1640.10:FF:000004">
    <property type="entry name" value="Protein translocase subunit SecD"/>
    <property type="match status" value="1"/>
</dbReference>
<dbReference type="OrthoDB" id="9805019at2"/>
<accession>A0A545TPZ7</accession>
<evidence type="ECO:0000256" key="10">
    <source>
        <dbReference type="HAMAP-Rule" id="MF_01463"/>
    </source>
</evidence>
<evidence type="ECO:0000256" key="8">
    <source>
        <dbReference type="ARBA" id="ARBA00023010"/>
    </source>
</evidence>
<dbReference type="InterPro" id="IPR005791">
    <property type="entry name" value="SecD"/>
</dbReference>
<evidence type="ECO:0000256" key="6">
    <source>
        <dbReference type="ARBA" id="ARBA00022927"/>
    </source>
</evidence>
<evidence type="ECO:0000259" key="11">
    <source>
        <dbReference type="Pfam" id="PF02355"/>
    </source>
</evidence>
<protein>
    <recommendedName>
        <fullName evidence="10">Protein translocase subunit SecD</fullName>
    </recommendedName>
</protein>
<evidence type="ECO:0000256" key="2">
    <source>
        <dbReference type="ARBA" id="ARBA00022448"/>
    </source>
</evidence>
<feature type="transmembrane region" description="Helical" evidence="10">
    <location>
        <begin position="393"/>
        <end position="411"/>
    </location>
</feature>
<dbReference type="AlphaFoldDB" id="A0A545TPZ7"/>
<dbReference type="RefSeq" id="WP_142897514.1">
    <property type="nucleotide sequence ID" value="NZ_ML660056.1"/>
</dbReference>
<dbReference type="HAMAP" id="MF_01463_B">
    <property type="entry name" value="SecD_B"/>
    <property type="match status" value="1"/>
</dbReference>
<evidence type="ECO:0000256" key="5">
    <source>
        <dbReference type="ARBA" id="ARBA00022692"/>
    </source>
</evidence>
<keyword evidence="5 10" id="KW-0812">Transmembrane</keyword>
<comment type="subunit">
    <text evidence="10">Forms a complex with SecF. Part of the essential Sec protein translocation apparatus which comprises SecA, SecYEG and auxiliary proteins SecDF-YajC and YidC.</text>
</comment>
<dbReference type="SUPFAM" id="SSF82866">
    <property type="entry name" value="Multidrug efflux transporter AcrB transmembrane domain"/>
    <property type="match status" value="1"/>
</dbReference>
<evidence type="ECO:0000256" key="4">
    <source>
        <dbReference type="ARBA" id="ARBA00022519"/>
    </source>
</evidence>
<organism evidence="14 15">
    <name type="scientific">Denitrobaculum tricleocarpae</name>
    <dbReference type="NCBI Taxonomy" id="2591009"/>
    <lineage>
        <taxon>Bacteria</taxon>
        <taxon>Pseudomonadati</taxon>
        <taxon>Pseudomonadota</taxon>
        <taxon>Alphaproteobacteria</taxon>
        <taxon>Rhodospirillales</taxon>
        <taxon>Rhodospirillaceae</taxon>
        <taxon>Denitrobaculum</taxon>
    </lineage>
</organism>
<evidence type="ECO:0000313" key="14">
    <source>
        <dbReference type="EMBL" id="TQV79290.1"/>
    </source>
</evidence>
<reference evidence="14 15" key="1">
    <citation type="submission" date="2019-06" db="EMBL/GenBank/DDBJ databases">
        <title>Whole genome sequence for Rhodospirillaceae sp. R148.</title>
        <authorList>
            <person name="Wang G."/>
        </authorList>
    </citation>
    <scope>NUCLEOTIDE SEQUENCE [LARGE SCALE GENOMIC DNA]</scope>
    <source>
        <strain evidence="14 15">R148</strain>
    </source>
</reference>
<dbReference type="Pfam" id="PF22599">
    <property type="entry name" value="SecDF_P1_head"/>
    <property type="match status" value="1"/>
</dbReference>
<dbReference type="GO" id="GO:0006605">
    <property type="term" value="P:protein targeting"/>
    <property type="evidence" value="ECO:0007669"/>
    <property type="project" value="UniProtKB-UniRule"/>
</dbReference>
<evidence type="ECO:0000256" key="7">
    <source>
        <dbReference type="ARBA" id="ARBA00022989"/>
    </source>
</evidence>
<keyword evidence="15" id="KW-1185">Reference proteome</keyword>
<evidence type="ECO:0000313" key="15">
    <source>
        <dbReference type="Proteomes" id="UP000315252"/>
    </source>
</evidence>
<dbReference type="Pfam" id="PF02355">
    <property type="entry name" value="SecD_SecF_C"/>
    <property type="match status" value="1"/>
</dbReference>
<feature type="transmembrane region" description="Helical" evidence="10">
    <location>
        <begin position="459"/>
        <end position="481"/>
    </location>
</feature>
<dbReference type="PANTHER" id="PTHR30081">
    <property type="entry name" value="PROTEIN-EXPORT MEMBRANE PROTEIN SEC"/>
    <property type="match status" value="1"/>
</dbReference>
<proteinExistence type="inferred from homology"/>
<evidence type="ECO:0000259" key="13">
    <source>
        <dbReference type="Pfam" id="PF22599"/>
    </source>
</evidence>
<dbReference type="Gene3D" id="1.20.1640.10">
    <property type="entry name" value="Multidrug efflux transporter AcrB transmembrane domain"/>
    <property type="match status" value="1"/>
</dbReference>
<dbReference type="InterPro" id="IPR022813">
    <property type="entry name" value="SecD/SecF_arch_bac"/>
</dbReference>
<feature type="domain" description="Protein export membrane protein SecD/SecF C-terminal" evidence="11">
    <location>
        <begin position="343"/>
        <end position="515"/>
    </location>
</feature>
<dbReference type="Proteomes" id="UP000315252">
    <property type="component" value="Unassembled WGS sequence"/>
</dbReference>
<feature type="transmembrane region" description="Helical" evidence="10">
    <location>
        <begin position="366"/>
        <end position="386"/>
    </location>
</feature>
<dbReference type="FunFam" id="3.30.1360.200:FF:000002">
    <property type="entry name" value="Preprotein translocase subunit SecD"/>
    <property type="match status" value="1"/>
</dbReference>
<evidence type="ECO:0000256" key="1">
    <source>
        <dbReference type="ARBA" id="ARBA00004651"/>
    </source>
</evidence>
<keyword evidence="9 10" id="KW-0472">Membrane</keyword>
<name>A0A545TPZ7_9PROT</name>
<dbReference type="EMBL" id="VHSH01000005">
    <property type="protein sequence ID" value="TQV79290.1"/>
    <property type="molecule type" value="Genomic_DNA"/>
</dbReference>
<comment type="caution">
    <text evidence="14">The sequence shown here is derived from an EMBL/GenBank/DDBJ whole genome shotgun (WGS) entry which is preliminary data.</text>
</comment>
<gene>
    <name evidence="10 14" type="primary">secD</name>
    <name evidence="14" type="ORF">FKG95_16710</name>
</gene>
<dbReference type="GO" id="GO:0043952">
    <property type="term" value="P:protein transport by the Sec complex"/>
    <property type="evidence" value="ECO:0007669"/>
    <property type="project" value="UniProtKB-UniRule"/>
</dbReference>
<feature type="domain" description="SecDF P1 head subdomain" evidence="13">
    <location>
        <begin position="239"/>
        <end position="342"/>
    </location>
</feature>
<feature type="domain" description="Protein translocase subunit SecDF P1" evidence="12">
    <location>
        <begin position="154"/>
        <end position="213"/>
    </location>
</feature>
<evidence type="ECO:0000259" key="12">
    <source>
        <dbReference type="Pfam" id="PF21760"/>
    </source>
</evidence>
<sequence length="525" mass="56738">MVHIPRWQVILTLLVLIGGIIFASPNLFEPESLDEVPSWVPKDQVNLGLDLQGGSYLLLEVDIDSVFIEQRENLVDAIRPDLRRARPDAIGYRELGVAGESVVFTLTEPTDENIARTREILFDLTPQSLITQSNGKFTIEDPDAVKVERRQRVLEQSIEVIRRRLDPTGTVELSIQSQGEDRILIQLPGVQNTEEQKTKLQQTAKLSFRFVDENANPLASVAPPGSEILPADESDASGGTRSYVIKKRVIVGGENLTDAQATFQDGQPVVSFAFDSVGAQRFGNATQNNVGRPFAIVLDDKVVSAPVIQSPILDGRGIISGSFTLEQTQNLALLLRAGALPASLEFLEERTVGPGLGADQILAGEFASVLGLILVIIFMAVIYGLFGLMANVALVMNLVLMLAALSVLGATLTLPGIAGIVLTIGMAVDANVLIFERIREEVGNGRSPISAIDAGYRRALTTIIDSNLTTLIAAMLLLQFGSGPVKGFAVTLSIGLVTSMFTAIMLTRLLVVTWLRRRKPQALGI</sequence>
<dbReference type="Pfam" id="PF07549">
    <property type="entry name" value="Sec_GG"/>
    <property type="match status" value="1"/>
</dbReference>
<dbReference type="NCBIfam" id="TIGR00916">
    <property type="entry name" value="2A0604s01"/>
    <property type="match status" value="1"/>
</dbReference>
<feature type="transmembrane region" description="Helical" evidence="10">
    <location>
        <begin position="417"/>
        <end position="438"/>
    </location>
</feature>
<dbReference type="GO" id="GO:0065002">
    <property type="term" value="P:intracellular protein transmembrane transport"/>
    <property type="evidence" value="ECO:0007669"/>
    <property type="project" value="UniProtKB-UniRule"/>
</dbReference>
<dbReference type="InterPro" id="IPR022646">
    <property type="entry name" value="SecD/SecF_CS"/>
</dbReference>
<dbReference type="PANTHER" id="PTHR30081:SF1">
    <property type="entry name" value="PROTEIN TRANSLOCASE SUBUNIT SECD"/>
    <property type="match status" value="1"/>
</dbReference>
<keyword evidence="3 10" id="KW-1003">Cell membrane</keyword>
<dbReference type="Gene3D" id="3.30.1360.200">
    <property type="match status" value="1"/>
</dbReference>
<evidence type="ECO:0000256" key="9">
    <source>
        <dbReference type="ARBA" id="ARBA00023136"/>
    </source>
</evidence>
<keyword evidence="8 10" id="KW-0811">Translocation</keyword>
<dbReference type="NCBIfam" id="TIGR01129">
    <property type="entry name" value="secD"/>
    <property type="match status" value="1"/>
</dbReference>
<keyword evidence="7 10" id="KW-1133">Transmembrane helix</keyword>
<comment type="function">
    <text evidence="10">Part of the Sec protein translocase complex. Interacts with the SecYEG preprotein conducting channel. SecDF uses the proton motive force (PMF) to complete protein translocation after the ATP-dependent function of SecA.</text>
</comment>
<dbReference type="InterPro" id="IPR054384">
    <property type="entry name" value="SecDF_P1_head"/>
</dbReference>
<comment type="caution">
    <text evidence="10">Lacks conserved residue(s) required for the propagation of feature annotation.</text>
</comment>
<dbReference type="Gene3D" id="3.30.70.3400">
    <property type="match status" value="1"/>
</dbReference>
<dbReference type="Pfam" id="PF21760">
    <property type="entry name" value="SecD_1st"/>
    <property type="match status" value="1"/>
</dbReference>
<feature type="transmembrane region" description="Helical" evidence="10">
    <location>
        <begin position="487"/>
        <end position="511"/>
    </location>
</feature>
<dbReference type="GO" id="GO:0005886">
    <property type="term" value="C:plasma membrane"/>
    <property type="evidence" value="ECO:0007669"/>
    <property type="project" value="UniProtKB-SubCell"/>
</dbReference>
<dbReference type="InterPro" id="IPR055344">
    <property type="entry name" value="SecD_SecF_C_bact"/>
</dbReference>
<dbReference type="InterPro" id="IPR048634">
    <property type="entry name" value="SecD_SecF_C"/>
</dbReference>
<keyword evidence="6 10" id="KW-0653">Protein transport</keyword>
<keyword evidence="2 10" id="KW-0813">Transport</keyword>
<comment type="similarity">
    <text evidence="10">Belongs to the SecD/SecF family. SecD subfamily.</text>
</comment>
<dbReference type="InterPro" id="IPR048631">
    <property type="entry name" value="SecD_1st"/>
</dbReference>